<evidence type="ECO:0000313" key="1">
    <source>
        <dbReference type="EMBL" id="CAK5086933.1"/>
    </source>
</evidence>
<dbReference type="Proteomes" id="UP001497535">
    <property type="component" value="Unassembled WGS sequence"/>
</dbReference>
<reference evidence="1" key="1">
    <citation type="submission" date="2023-11" db="EMBL/GenBank/DDBJ databases">
        <authorList>
            <person name="Poullet M."/>
        </authorList>
    </citation>
    <scope>NUCLEOTIDE SEQUENCE</scope>
    <source>
        <strain evidence="1">E1834</strain>
    </source>
</reference>
<dbReference type="EMBL" id="CAVMJV010000062">
    <property type="protein sequence ID" value="CAK5086933.1"/>
    <property type="molecule type" value="Genomic_DNA"/>
</dbReference>
<proteinExistence type="predicted"/>
<sequence>MSRQSELVKEEFLKAKKLIGEEYLLGYFEKWEKVEKEEKQHVRKEESPMPSEMTEFSINHSKSKQSFSEDLPDSHESFASATSETESETSGSAIHSHNDSFGSSTSGSYKRSPVSVVKHSASLPEINRMPKHEVIKKSVSVPNFELDSTTSFTVLSDIVLFNSKMKSNSSSRKLRQQNMEEEKMKQKKIGKI</sequence>
<keyword evidence="2" id="KW-1185">Reference proteome</keyword>
<name>A0ACB1A9R8_MELEN</name>
<protein>
    <submittedName>
        <fullName evidence="1">Uncharacterized protein</fullName>
    </submittedName>
</protein>
<organism evidence="1 2">
    <name type="scientific">Meloidogyne enterolobii</name>
    <name type="common">Root-knot nematode worm</name>
    <name type="synonym">Meloidogyne mayaguensis</name>
    <dbReference type="NCBI Taxonomy" id="390850"/>
    <lineage>
        <taxon>Eukaryota</taxon>
        <taxon>Metazoa</taxon>
        <taxon>Ecdysozoa</taxon>
        <taxon>Nematoda</taxon>
        <taxon>Chromadorea</taxon>
        <taxon>Rhabditida</taxon>
        <taxon>Tylenchina</taxon>
        <taxon>Tylenchomorpha</taxon>
        <taxon>Tylenchoidea</taxon>
        <taxon>Meloidogynidae</taxon>
        <taxon>Meloidogyninae</taxon>
        <taxon>Meloidogyne</taxon>
    </lineage>
</organism>
<comment type="caution">
    <text evidence="1">The sequence shown here is derived from an EMBL/GenBank/DDBJ whole genome shotgun (WGS) entry which is preliminary data.</text>
</comment>
<accession>A0ACB1A9R8</accession>
<gene>
    <name evidence="1" type="ORF">MENTE1834_LOCUS34453</name>
</gene>
<evidence type="ECO:0000313" key="2">
    <source>
        <dbReference type="Proteomes" id="UP001497535"/>
    </source>
</evidence>